<dbReference type="eggNOG" id="ENOG50341TY">
    <property type="taxonomic scope" value="Bacteria"/>
</dbReference>
<protein>
    <submittedName>
        <fullName evidence="1">Uncharacterized protein</fullName>
    </submittedName>
</protein>
<sequence length="250" mass="27825">MSAEVQKVDIELTGNRLVSFKDKGRAFTLEFRRLTNGDWMKYFGGISTESERDAKERIDRFDVRTPGAALVNEALIGAKGYKTRSGEDLTTVANWQRAIPYGHRAIAAEALIDVAPSQSAAEIAFDPEVQEVYLDARWGSVEPGTMQLYTGLLHRFGMVTVEHERRYNRAMSEARVVGGSRTGRTIYPGRHKLFAELYDDLVVGVAGYTVNGTALVENKALIREEMDTFHKVSAVACLFEKPEREEASAA</sequence>
<proteinExistence type="predicted"/>
<keyword evidence="2" id="KW-1185">Reference proteome</keyword>
<dbReference type="STRING" id="204669.Acid345_3418"/>
<dbReference type="AlphaFoldDB" id="Q1IL31"/>
<dbReference type="RefSeq" id="WP_011524218.1">
    <property type="nucleotide sequence ID" value="NC_008009.1"/>
</dbReference>
<dbReference type="EMBL" id="CP000360">
    <property type="protein sequence ID" value="ABF42419.1"/>
    <property type="molecule type" value="Genomic_DNA"/>
</dbReference>
<dbReference type="HOGENOM" id="CLU_1110273_0_0_0"/>
<organism evidence="1 2">
    <name type="scientific">Koribacter versatilis (strain Ellin345)</name>
    <dbReference type="NCBI Taxonomy" id="204669"/>
    <lineage>
        <taxon>Bacteria</taxon>
        <taxon>Pseudomonadati</taxon>
        <taxon>Acidobacteriota</taxon>
        <taxon>Terriglobia</taxon>
        <taxon>Terriglobales</taxon>
        <taxon>Candidatus Korobacteraceae</taxon>
        <taxon>Candidatus Korobacter</taxon>
    </lineage>
</organism>
<dbReference type="Proteomes" id="UP000002432">
    <property type="component" value="Chromosome"/>
</dbReference>
<name>Q1IL31_KORVE</name>
<accession>Q1IL31</accession>
<gene>
    <name evidence="1" type="ordered locus">Acid345_3418</name>
</gene>
<evidence type="ECO:0000313" key="2">
    <source>
        <dbReference type="Proteomes" id="UP000002432"/>
    </source>
</evidence>
<reference evidence="1 2" key="1">
    <citation type="journal article" date="2009" name="Appl. Environ. Microbiol.">
        <title>Three genomes from the phylum Acidobacteria provide insight into the lifestyles of these microorganisms in soils.</title>
        <authorList>
            <person name="Ward N.L."/>
            <person name="Challacombe J.F."/>
            <person name="Janssen P.H."/>
            <person name="Henrissat B."/>
            <person name="Coutinho P.M."/>
            <person name="Wu M."/>
            <person name="Xie G."/>
            <person name="Haft D.H."/>
            <person name="Sait M."/>
            <person name="Badger J."/>
            <person name="Barabote R.D."/>
            <person name="Bradley B."/>
            <person name="Brettin T.S."/>
            <person name="Brinkac L.M."/>
            <person name="Bruce D."/>
            <person name="Creasy T."/>
            <person name="Daugherty S.C."/>
            <person name="Davidsen T.M."/>
            <person name="DeBoy R.T."/>
            <person name="Detter J.C."/>
            <person name="Dodson R.J."/>
            <person name="Durkin A.S."/>
            <person name="Ganapathy A."/>
            <person name="Gwinn-Giglio M."/>
            <person name="Han C.S."/>
            <person name="Khouri H."/>
            <person name="Kiss H."/>
            <person name="Kothari S.P."/>
            <person name="Madupu R."/>
            <person name="Nelson K.E."/>
            <person name="Nelson W.C."/>
            <person name="Paulsen I."/>
            <person name="Penn K."/>
            <person name="Ren Q."/>
            <person name="Rosovitz M.J."/>
            <person name="Selengut J.D."/>
            <person name="Shrivastava S."/>
            <person name="Sullivan S.A."/>
            <person name="Tapia R."/>
            <person name="Thompson L.S."/>
            <person name="Watkins K.L."/>
            <person name="Yang Q."/>
            <person name="Yu C."/>
            <person name="Zafar N."/>
            <person name="Zhou L."/>
            <person name="Kuske C.R."/>
        </authorList>
    </citation>
    <scope>NUCLEOTIDE SEQUENCE [LARGE SCALE GENOMIC DNA]</scope>
    <source>
        <strain evidence="1 2">Ellin345</strain>
    </source>
</reference>
<dbReference type="EnsemblBacteria" id="ABF42419">
    <property type="protein sequence ID" value="ABF42419"/>
    <property type="gene ID" value="Acid345_3418"/>
</dbReference>
<dbReference type="KEGG" id="aba:Acid345_3418"/>
<evidence type="ECO:0000313" key="1">
    <source>
        <dbReference type="EMBL" id="ABF42419.1"/>
    </source>
</evidence>